<gene>
    <name evidence="2" type="ORF">IV203_004456</name>
</gene>
<protein>
    <submittedName>
        <fullName evidence="2">Uncharacterized protein</fullName>
    </submittedName>
</protein>
<organism evidence="2 3">
    <name type="scientific">Nitzschia inconspicua</name>
    <dbReference type="NCBI Taxonomy" id="303405"/>
    <lineage>
        <taxon>Eukaryota</taxon>
        <taxon>Sar</taxon>
        <taxon>Stramenopiles</taxon>
        <taxon>Ochrophyta</taxon>
        <taxon>Bacillariophyta</taxon>
        <taxon>Bacillariophyceae</taxon>
        <taxon>Bacillariophycidae</taxon>
        <taxon>Bacillariales</taxon>
        <taxon>Bacillariaceae</taxon>
        <taxon>Nitzschia</taxon>
    </lineage>
</organism>
<dbReference type="Proteomes" id="UP000693970">
    <property type="component" value="Unassembled WGS sequence"/>
</dbReference>
<evidence type="ECO:0000313" key="3">
    <source>
        <dbReference type="Proteomes" id="UP000693970"/>
    </source>
</evidence>
<dbReference type="AlphaFoldDB" id="A0A9K3L3S5"/>
<feature type="compositionally biased region" description="Basic and acidic residues" evidence="1">
    <location>
        <begin position="251"/>
        <end position="275"/>
    </location>
</feature>
<proteinExistence type="predicted"/>
<feature type="compositionally biased region" description="Low complexity" evidence="1">
    <location>
        <begin position="80"/>
        <end position="102"/>
    </location>
</feature>
<name>A0A9K3L3S5_9STRA</name>
<sequence length="322" mass="36478">MRRIRSQELQVGKSIYPVEDSIGVQGFGHEKRSNTCTNLDKAAAAVTLSTEVPLTSTTTTHCKPPKSCLRRPSPVDRTRTSTNTNDETTTTNSATPSSSYTTPKKNVSFHRIEIAEHEYELGDNPSVNGGCPIQIGWEPLQTIAFDVDEYEGLRTKNNRQQRNREQMRLPAHVRDHLAKQAGASRSEMLEATQQAQLISKSRYRSIKAQPWDKLHYRLEITSRTLRKVTSVDGIKMLGKSTTQRSWSNVDLLRDTPNDNTKGRDESHHGDDKNKTDVMGTSNNDHYANIHCEKTETMLSDRLDGPEFIHEEDEKDFHEPLSF</sequence>
<keyword evidence="3" id="KW-1185">Reference proteome</keyword>
<feature type="region of interest" description="Disordered" evidence="1">
    <location>
        <begin position="247"/>
        <end position="284"/>
    </location>
</feature>
<accession>A0A9K3L3S5</accession>
<reference evidence="2" key="1">
    <citation type="journal article" date="2021" name="Sci. Rep.">
        <title>Diploid genomic architecture of Nitzschia inconspicua, an elite biomass production diatom.</title>
        <authorList>
            <person name="Oliver A."/>
            <person name="Podell S."/>
            <person name="Pinowska A."/>
            <person name="Traller J.C."/>
            <person name="Smith S.R."/>
            <person name="McClure R."/>
            <person name="Beliaev A."/>
            <person name="Bohutskyi P."/>
            <person name="Hill E.A."/>
            <person name="Rabines A."/>
            <person name="Zheng H."/>
            <person name="Allen L.Z."/>
            <person name="Kuo A."/>
            <person name="Grigoriev I.V."/>
            <person name="Allen A.E."/>
            <person name="Hazlebeck D."/>
            <person name="Allen E.E."/>
        </authorList>
    </citation>
    <scope>NUCLEOTIDE SEQUENCE</scope>
    <source>
        <strain evidence="2">Hildebrandi</strain>
    </source>
</reference>
<feature type="region of interest" description="Disordered" evidence="1">
    <location>
        <begin position="56"/>
        <end position="105"/>
    </location>
</feature>
<dbReference type="EMBL" id="JAGRRH010000016">
    <property type="protein sequence ID" value="KAG7355100.1"/>
    <property type="molecule type" value="Genomic_DNA"/>
</dbReference>
<reference evidence="2" key="2">
    <citation type="submission" date="2021-04" db="EMBL/GenBank/DDBJ databases">
        <authorList>
            <person name="Podell S."/>
        </authorList>
    </citation>
    <scope>NUCLEOTIDE SEQUENCE</scope>
    <source>
        <strain evidence="2">Hildebrandi</strain>
    </source>
</reference>
<evidence type="ECO:0000313" key="2">
    <source>
        <dbReference type="EMBL" id="KAG7355100.1"/>
    </source>
</evidence>
<comment type="caution">
    <text evidence="2">The sequence shown here is derived from an EMBL/GenBank/DDBJ whole genome shotgun (WGS) entry which is preliminary data.</text>
</comment>
<evidence type="ECO:0000256" key="1">
    <source>
        <dbReference type="SAM" id="MobiDB-lite"/>
    </source>
</evidence>